<evidence type="ECO:0000313" key="1">
    <source>
        <dbReference type="Proteomes" id="UP000079169"/>
    </source>
</evidence>
<dbReference type="RefSeq" id="XP_017298540.1">
    <property type="nucleotide sequence ID" value="XM_017443051.2"/>
</dbReference>
<dbReference type="GeneID" id="103506848"/>
<proteinExistence type="predicted"/>
<accession>A0A1S4E8M4</accession>
<dbReference type="KEGG" id="dci:103506848"/>
<sequence length="82" mass="9113">MADTMLKNWEKSGRNDFLKKCKLYVASCSGSLVQGKDGELTDIMKDVYDLMSLAVKGSMKKDAIISVLNELSIIHPDMNSLK</sequence>
<reference evidence="2" key="1">
    <citation type="submission" date="2025-08" db="UniProtKB">
        <authorList>
            <consortium name="RefSeq"/>
        </authorList>
    </citation>
    <scope>IDENTIFICATION</scope>
</reference>
<dbReference type="PaxDb" id="121845-A0A1S4E8M4"/>
<evidence type="ECO:0000313" key="2">
    <source>
        <dbReference type="RefSeq" id="XP_017298540.1"/>
    </source>
</evidence>
<organism evidence="1 2">
    <name type="scientific">Diaphorina citri</name>
    <name type="common">Asian citrus psyllid</name>
    <dbReference type="NCBI Taxonomy" id="121845"/>
    <lineage>
        <taxon>Eukaryota</taxon>
        <taxon>Metazoa</taxon>
        <taxon>Ecdysozoa</taxon>
        <taxon>Arthropoda</taxon>
        <taxon>Hexapoda</taxon>
        <taxon>Insecta</taxon>
        <taxon>Pterygota</taxon>
        <taxon>Neoptera</taxon>
        <taxon>Paraneoptera</taxon>
        <taxon>Hemiptera</taxon>
        <taxon>Sternorrhyncha</taxon>
        <taxon>Psylloidea</taxon>
        <taxon>Psyllidae</taxon>
        <taxon>Diaphorininae</taxon>
        <taxon>Diaphorina</taxon>
    </lineage>
</organism>
<feature type="non-terminal residue" evidence="2">
    <location>
        <position position="82"/>
    </location>
</feature>
<dbReference type="Proteomes" id="UP000079169">
    <property type="component" value="Unplaced"/>
</dbReference>
<gene>
    <name evidence="2" type="primary">LOC103506848</name>
</gene>
<keyword evidence="1" id="KW-1185">Reference proteome</keyword>
<name>A0A1S4E8M4_DIACI</name>
<dbReference type="AlphaFoldDB" id="A0A1S4E8M4"/>
<protein>
    <submittedName>
        <fullName evidence="2">THO complex subunit 2-like</fullName>
    </submittedName>
</protein>